<accession>A0ABN3UEF3</accession>
<dbReference type="EMBL" id="BAAATZ010000019">
    <property type="protein sequence ID" value="GAA2730864.1"/>
    <property type="molecule type" value="Genomic_DNA"/>
</dbReference>
<evidence type="ECO:0000256" key="1">
    <source>
        <dbReference type="SAM" id="Phobius"/>
    </source>
</evidence>
<sequence>MAVPADPPPGAGPEGDPGYLASLRTGTLLAQLRRAFLGLLAVPVGVLALSPYIMRLETHTVDTPPLWACAVVPVAAVCALLLARRMPTALPNRAEPGGFRPDASESFRASLFLRFALTEGVVLLGLPLSMAADSFLPMALAFCLGYPLVLKMAVPTRGTIERIRARLEADGARSDLWTALLSPYREAGARG</sequence>
<comment type="caution">
    <text evidence="2">The sequence shown here is derived from an EMBL/GenBank/DDBJ whole genome shotgun (WGS) entry which is preliminary data.</text>
</comment>
<organism evidence="2 3">
    <name type="scientific">Actinocorallia aurantiaca</name>
    <dbReference type="NCBI Taxonomy" id="46204"/>
    <lineage>
        <taxon>Bacteria</taxon>
        <taxon>Bacillati</taxon>
        <taxon>Actinomycetota</taxon>
        <taxon>Actinomycetes</taxon>
        <taxon>Streptosporangiales</taxon>
        <taxon>Thermomonosporaceae</taxon>
        <taxon>Actinocorallia</taxon>
    </lineage>
</organism>
<reference evidence="2 3" key="1">
    <citation type="journal article" date="2019" name="Int. J. Syst. Evol. Microbiol.">
        <title>The Global Catalogue of Microorganisms (GCM) 10K type strain sequencing project: providing services to taxonomists for standard genome sequencing and annotation.</title>
        <authorList>
            <consortium name="The Broad Institute Genomics Platform"/>
            <consortium name="The Broad Institute Genome Sequencing Center for Infectious Disease"/>
            <person name="Wu L."/>
            <person name="Ma J."/>
        </authorList>
    </citation>
    <scope>NUCLEOTIDE SEQUENCE [LARGE SCALE GENOMIC DNA]</scope>
    <source>
        <strain evidence="2 3">JCM 8201</strain>
    </source>
</reference>
<evidence type="ECO:0000313" key="2">
    <source>
        <dbReference type="EMBL" id="GAA2730864.1"/>
    </source>
</evidence>
<feature type="transmembrane region" description="Helical" evidence="1">
    <location>
        <begin position="65"/>
        <end position="83"/>
    </location>
</feature>
<name>A0ABN3UEF3_9ACTN</name>
<feature type="transmembrane region" description="Helical" evidence="1">
    <location>
        <begin position="35"/>
        <end position="53"/>
    </location>
</feature>
<gene>
    <name evidence="2" type="ORF">GCM10010439_44880</name>
</gene>
<feature type="transmembrane region" description="Helical" evidence="1">
    <location>
        <begin position="135"/>
        <end position="154"/>
    </location>
</feature>
<keyword evidence="1" id="KW-0472">Membrane</keyword>
<dbReference type="RefSeq" id="WP_344452587.1">
    <property type="nucleotide sequence ID" value="NZ_BAAATZ010000019.1"/>
</dbReference>
<dbReference type="Proteomes" id="UP001501842">
    <property type="component" value="Unassembled WGS sequence"/>
</dbReference>
<protein>
    <submittedName>
        <fullName evidence="2">Uncharacterized protein</fullName>
    </submittedName>
</protein>
<keyword evidence="1" id="KW-0812">Transmembrane</keyword>
<proteinExistence type="predicted"/>
<feature type="transmembrane region" description="Helical" evidence="1">
    <location>
        <begin position="111"/>
        <end position="129"/>
    </location>
</feature>
<evidence type="ECO:0000313" key="3">
    <source>
        <dbReference type="Proteomes" id="UP001501842"/>
    </source>
</evidence>
<keyword evidence="1" id="KW-1133">Transmembrane helix</keyword>
<keyword evidence="3" id="KW-1185">Reference proteome</keyword>